<evidence type="ECO:0000256" key="2">
    <source>
        <dbReference type="ARBA" id="ARBA00022801"/>
    </source>
</evidence>
<keyword evidence="4" id="KW-1185">Reference proteome</keyword>
<evidence type="ECO:0000313" key="4">
    <source>
        <dbReference type="Proteomes" id="UP000076021"/>
    </source>
</evidence>
<evidence type="ECO:0000313" key="3">
    <source>
        <dbReference type="EMBL" id="AMX00532.1"/>
    </source>
</evidence>
<dbReference type="InterPro" id="IPR033120">
    <property type="entry name" value="HOTDOG_ACOT"/>
</dbReference>
<dbReference type="InterPro" id="IPR040170">
    <property type="entry name" value="Cytosol_ACT"/>
</dbReference>
<dbReference type="STRING" id="241244.ATY39_14565"/>
<comment type="similarity">
    <text evidence="1">Belongs to the acyl coenzyme A hydrolase family.</text>
</comment>
<organism evidence="3 4">
    <name type="scientific">Rummeliibacillus stabekisii</name>
    <dbReference type="NCBI Taxonomy" id="241244"/>
    <lineage>
        <taxon>Bacteria</taxon>
        <taxon>Bacillati</taxon>
        <taxon>Bacillota</taxon>
        <taxon>Bacilli</taxon>
        <taxon>Bacillales</taxon>
        <taxon>Caryophanaceae</taxon>
        <taxon>Rummeliibacillus</taxon>
    </lineage>
</organism>
<dbReference type="Pfam" id="PF03061">
    <property type="entry name" value="4HBT"/>
    <property type="match status" value="1"/>
</dbReference>
<dbReference type="InterPro" id="IPR029069">
    <property type="entry name" value="HotDog_dom_sf"/>
</dbReference>
<dbReference type="GO" id="GO:0005829">
    <property type="term" value="C:cytosol"/>
    <property type="evidence" value="ECO:0007669"/>
    <property type="project" value="TreeGrafter"/>
</dbReference>
<dbReference type="InterPro" id="IPR006683">
    <property type="entry name" value="Thioestr_dom"/>
</dbReference>
<dbReference type="Proteomes" id="UP000076021">
    <property type="component" value="Chromosome"/>
</dbReference>
<protein>
    <submittedName>
        <fullName evidence="3">Acyl-CoA thioesterase</fullName>
    </submittedName>
</protein>
<reference evidence="4" key="2">
    <citation type="submission" date="2016-03" db="EMBL/GenBank/DDBJ databases">
        <authorList>
            <person name="Ploux O."/>
        </authorList>
    </citation>
    <scope>NUCLEOTIDE SEQUENCE [LARGE SCALE GENOMIC DNA]</scope>
    <source>
        <strain evidence="4">PP9</strain>
    </source>
</reference>
<dbReference type="GO" id="GO:0009062">
    <property type="term" value="P:fatty acid catabolic process"/>
    <property type="evidence" value="ECO:0007669"/>
    <property type="project" value="TreeGrafter"/>
</dbReference>
<dbReference type="EMBL" id="CP014806">
    <property type="protein sequence ID" value="AMX00532.1"/>
    <property type="molecule type" value="Genomic_DNA"/>
</dbReference>
<dbReference type="SUPFAM" id="SSF54637">
    <property type="entry name" value="Thioesterase/thiol ester dehydrase-isomerase"/>
    <property type="match status" value="1"/>
</dbReference>
<dbReference type="AlphaFoldDB" id="A0A143HGZ4"/>
<gene>
    <name evidence="3" type="ORF">ATY39_14565</name>
</gene>
<proteinExistence type="inferred from homology"/>
<name>A0A143HGZ4_9BACL</name>
<dbReference type="RefSeq" id="WP_066790997.1">
    <property type="nucleotide sequence ID" value="NZ_BJVD01000009.1"/>
</dbReference>
<keyword evidence="2" id="KW-0378">Hydrolase</keyword>
<dbReference type="Gene3D" id="3.10.129.10">
    <property type="entry name" value="Hotdog Thioesterase"/>
    <property type="match status" value="1"/>
</dbReference>
<accession>A0A143HGZ4</accession>
<reference evidence="3 4" key="1">
    <citation type="journal article" date="2016" name="Genome Announc.">
        <title>Whole-Genome Sequence of Rummeliibacillus stabekisii Strain PP9 Isolated from Antarctic Soil.</title>
        <authorList>
            <person name="da Mota F.F."/>
            <person name="Vollu R.E."/>
            <person name="Jurelevicius D."/>
            <person name="Seldin L."/>
        </authorList>
    </citation>
    <scope>NUCLEOTIDE SEQUENCE [LARGE SCALE GENOMIC DNA]</scope>
    <source>
        <strain evidence="3 4">PP9</strain>
    </source>
</reference>
<dbReference type="PANTHER" id="PTHR11049:SF24">
    <property type="entry name" value="CYTOSOLIC ACYL COENZYME A THIOESTER HYDROLASE"/>
    <property type="match status" value="1"/>
</dbReference>
<dbReference type="OrthoDB" id="9791628at2"/>
<evidence type="ECO:0000256" key="1">
    <source>
        <dbReference type="ARBA" id="ARBA00010458"/>
    </source>
</evidence>
<dbReference type="GO" id="GO:0052816">
    <property type="term" value="F:long-chain fatty acyl-CoA hydrolase activity"/>
    <property type="evidence" value="ECO:0007669"/>
    <property type="project" value="TreeGrafter"/>
</dbReference>
<dbReference type="KEGG" id="rst:ATY39_14565"/>
<dbReference type="PANTHER" id="PTHR11049">
    <property type="entry name" value="ACYL COENZYME A THIOESTER HYDROLASE"/>
    <property type="match status" value="1"/>
</dbReference>
<dbReference type="CDD" id="cd03442">
    <property type="entry name" value="BFIT_BACH"/>
    <property type="match status" value="1"/>
</dbReference>
<dbReference type="PROSITE" id="PS51770">
    <property type="entry name" value="HOTDOG_ACOT"/>
    <property type="match status" value="1"/>
</dbReference>
<sequence>MLEAVPMGSSRTIQTRLVLPPDTNHMSTIFGGKVLAYIDEIAAITSMKHAKMQTVTASFDSVDFYSPVRSGEVLELEAIVSSTGRTSMELYIVVHSTNIDTGVKKLTTESFVTMVAVDTNGAPQEVAPVFPETEQEKKLFESGSIRRKIRKEKREMPSKFFTL</sequence>
<dbReference type="GO" id="GO:0006637">
    <property type="term" value="P:acyl-CoA metabolic process"/>
    <property type="evidence" value="ECO:0007669"/>
    <property type="project" value="TreeGrafter"/>
</dbReference>